<keyword evidence="3" id="KW-1185">Reference proteome</keyword>
<keyword evidence="1" id="KW-1133">Transmembrane helix</keyword>
<keyword evidence="1" id="KW-0472">Membrane</keyword>
<evidence type="ECO:0000313" key="2">
    <source>
        <dbReference type="EMBL" id="KTG17730.1"/>
    </source>
</evidence>
<evidence type="ECO:0000313" key="3">
    <source>
        <dbReference type="Proteomes" id="UP000053157"/>
    </source>
</evidence>
<dbReference type="EMBL" id="LOPV01000482">
    <property type="protein sequence ID" value="KTG17730.1"/>
    <property type="molecule type" value="Genomic_DNA"/>
</dbReference>
<dbReference type="AlphaFoldDB" id="A0A0W1RVZ2"/>
<dbReference type="Proteomes" id="UP000053157">
    <property type="component" value="Unassembled WGS sequence"/>
</dbReference>
<reference evidence="2 3" key="1">
    <citation type="submission" date="2015-12" db="EMBL/GenBank/DDBJ databases">
        <title>Haloferax profundi sp. nov. isolated from the Discovery deep brine-seawater interface in the Red Sea.</title>
        <authorList>
            <person name="Zhang G."/>
            <person name="Stingl U."/>
            <person name="Rashid M."/>
        </authorList>
    </citation>
    <scope>NUCLEOTIDE SEQUENCE [LARGE SCALE GENOMIC DNA]</scope>
    <source>
        <strain evidence="2 3">SB29</strain>
    </source>
</reference>
<comment type="caution">
    <text evidence="2">The sequence shown here is derived from an EMBL/GenBank/DDBJ whole genome shotgun (WGS) entry which is preliminary data.</text>
</comment>
<organism evidence="2 3">
    <name type="scientific">Haloferax profundi</name>
    <dbReference type="NCBI Taxonomy" id="1544718"/>
    <lineage>
        <taxon>Archaea</taxon>
        <taxon>Methanobacteriati</taxon>
        <taxon>Methanobacteriota</taxon>
        <taxon>Stenosarchaea group</taxon>
        <taxon>Halobacteria</taxon>
        <taxon>Halobacteriales</taxon>
        <taxon>Haloferacaceae</taxon>
        <taxon>Haloferax</taxon>
    </lineage>
</organism>
<protein>
    <submittedName>
        <fullName evidence="2">Uncharacterized protein</fullName>
    </submittedName>
</protein>
<keyword evidence="1" id="KW-0812">Transmembrane</keyword>
<proteinExistence type="predicted"/>
<name>A0A0W1RVZ2_9EURY</name>
<evidence type="ECO:0000256" key="1">
    <source>
        <dbReference type="SAM" id="Phobius"/>
    </source>
</evidence>
<feature type="transmembrane region" description="Helical" evidence="1">
    <location>
        <begin position="36"/>
        <end position="55"/>
    </location>
</feature>
<accession>A0A0W1RVZ2</accession>
<dbReference type="RefSeq" id="WP_058573210.1">
    <property type="nucleotide sequence ID" value="NZ_LOPV01000482.1"/>
</dbReference>
<gene>
    <name evidence="2" type="ORF">AUR66_02675</name>
</gene>
<sequence length="71" mass="7238">MDDASIQRFGLALTVAGATFHLQAVAQYPQTGWATFGGVLLFVGLAATASPFVSLSSGDASSGEEQADTDD</sequence>